<evidence type="ECO:0000313" key="3">
    <source>
        <dbReference type="Proteomes" id="UP000619293"/>
    </source>
</evidence>
<protein>
    <submittedName>
        <fullName evidence="2">Uncharacterized protein</fullName>
    </submittedName>
</protein>
<dbReference type="Proteomes" id="UP000619293">
    <property type="component" value="Unassembled WGS sequence"/>
</dbReference>
<dbReference type="EMBL" id="BONG01000006">
    <property type="protein sequence ID" value="GIF87876.1"/>
    <property type="molecule type" value="Genomic_DNA"/>
</dbReference>
<keyword evidence="3" id="KW-1185">Reference proteome</keyword>
<dbReference type="RefSeq" id="WP_191837777.1">
    <property type="nucleotide sequence ID" value="NZ_BAAALB010000010.1"/>
</dbReference>
<sequence length="255" mass="28218">MWASRQRASTARREDDPVPGSGGVAVEELPYAADAPHRARHGADLGPEEETALAESYDRQVRIGRRRAYAEPDDIEPGLAEQWDDRAAESWDEPSDGGSWPPAEPDAQRWDGRSRDEAGRPAGVELTRARLLSFTPYQPKRDRLCTDTASLLRPLVRAGIIDTWATDHSYPSHRAWKLLPSRLAMPRQLPLDGYVEPDGGITLLPLPEAYDEPPLCMLDWVIDWTSAGRLDSGWWTTAVHVTASAGLPPTGTVRP</sequence>
<accession>A0A8J3JMX1</accession>
<evidence type="ECO:0000313" key="2">
    <source>
        <dbReference type="EMBL" id="GIF87876.1"/>
    </source>
</evidence>
<feature type="compositionally biased region" description="Basic and acidic residues" evidence="1">
    <location>
        <begin position="106"/>
        <end position="119"/>
    </location>
</feature>
<reference evidence="2 3" key="1">
    <citation type="submission" date="2021-01" db="EMBL/GenBank/DDBJ databases">
        <title>Whole genome shotgun sequence of Catellatospora chokoriensis NBRC 107358.</title>
        <authorList>
            <person name="Komaki H."/>
            <person name="Tamura T."/>
        </authorList>
    </citation>
    <scope>NUCLEOTIDE SEQUENCE [LARGE SCALE GENOMIC DNA]</scope>
    <source>
        <strain evidence="2 3">NBRC 107358</strain>
    </source>
</reference>
<evidence type="ECO:0000256" key="1">
    <source>
        <dbReference type="SAM" id="MobiDB-lite"/>
    </source>
</evidence>
<feature type="region of interest" description="Disordered" evidence="1">
    <location>
        <begin position="1"/>
        <end position="58"/>
    </location>
</feature>
<feature type="region of interest" description="Disordered" evidence="1">
    <location>
        <begin position="87"/>
        <end position="122"/>
    </location>
</feature>
<dbReference type="AlphaFoldDB" id="A0A8J3JMX1"/>
<name>A0A8J3JMX1_9ACTN</name>
<proteinExistence type="predicted"/>
<comment type="caution">
    <text evidence="2">The sequence shown here is derived from an EMBL/GenBank/DDBJ whole genome shotgun (WGS) entry which is preliminary data.</text>
</comment>
<gene>
    <name evidence="2" type="ORF">Cch02nite_13200</name>
</gene>
<organism evidence="2 3">
    <name type="scientific">Catellatospora chokoriensis</name>
    <dbReference type="NCBI Taxonomy" id="310353"/>
    <lineage>
        <taxon>Bacteria</taxon>
        <taxon>Bacillati</taxon>
        <taxon>Actinomycetota</taxon>
        <taxon>Actinomycetes</taxon>
        <taxon>Micromonosporales</taxon>
        <taxon>Micromonosporaceae</taxon>
        <taxon>Catellatospora</taxon>
    </lineage>
</organism>